<gene>
    <name evidence="2" type="ORF">B0H17DRAFT_1099645</name>
</gene>
<dbReference type="Proteomes" id="UP001221757">
    <property type="component" value="Unassembled WGS sequence"/>
</dbReference>
<dbReference type="AlphaFoldDB" id="A0AAD7CN74"/>
<keyword evidence="3" id="KW-1185">Reference proteome</keyword>
<proteinExistence type="predicted"/>
<sequence>MSIKMKTPAFTSTLSPSQPHFSAATAKTIDYPIPHPSNPRARSGPADTALSAAISAAVAFIDSDAATTGDNGTPFTLPQGWAAGWTRLRKELAVNGRLGGVAMGQDAFKVCFQRSLNRVAGSCTAAEKQAVTLVMCSPDVIAALLRSSSRHSPDNSPHARAYHLQPMRQRIAVFWAILGLIFEYRPHAVRTIESWLDLWCYPVVEILVQTSTAPSPRKIVKLPSRWPALPRPTSPLHAITPTRTSTFSQPLRRR</sequence>
<dbReference type="EMBL" id="JARKIE010000320">
    <property type="protein sequence ID" value="KAJ7654704.1"/>
    <property type="molecule type" value="Genomic_DNA"/>
</dbReference>
<comment type="caution">
    <text evidence="2">The sequence shown here is derived from an EMBL/GenBank/DDBJ whole genome shotgun (WGS) entry which is preliminary data.</text>
</comment>
<feature type="compositionally biased region" description="Polar residues" evidence="1">
    <location>
        <begin position="241"/>
        <end position="254"/>
    </location>
</feature>
<accession>A0AAD7CN74</accession>
<protein>
    <submittedName>
        <fullName evidence="2">Uncharacterized protein</fullName>
    </submittedName>
</protein>
<evidence type="ECO:0000313" key="2">
    <source>
        <dbReference type="EMBL" id="KAJ7654704.1"/>
    </source>
</evidence>
<organism evidence="2 3">
    <name type="scientific">Mycena rosella</name>
    <name type="common">Pink bonnet</name>
    <name type="synonym">Agaricus rosellus</name>
    <dbReference type="NCBI Taxonomy" id="1033263"/>
    <lineage>
        <taxon>Eukaryota</taxon>
        <taxon>Fungi</taxon>
        <taxon>Dikarya</taxon>
        <taxon>Basidiomycota</taxon>
        <taxon>Agaricomycotina</taxon>
        <taxon>Agaricomycetes</taxon>
        <taxon>Agaricomycetidae</taxon>
        <taxon>Agaricales</taxon>
        <taxon>Marasmiineae</taxon>
        <taxon>Mycenaceae</taxon>
        <taxon>Mycena</taxon>
    </lineage>
</organism>
<evidence type="ECO:0000256" key="1">
    <source>
        <dbReference type="SAM" id="MobiDB-lite"/>
    </source>
</evidence>
<name>A0AAD7CN74_MYCRO</name>
<evidence type="ECO:0000313" key="3">
    <source>
        <dbReference type="Proteomes" id="UP001221757"/>
    </source>
</evidence>
<feature type="region of interest" description="Disordered" evidence="1">
    <location>
        <begin position="231"/>
        <end position="254"/>
    </location>
</feature>
<reference evidence="2" key="1">
    <citation type="submission" date="2023-03" db="EMBL/GenBank/DDBJ databases">
        <title>Massive genome expansion in bonnet fungi (Mycena s.s.) driven by repeated elements and novel gene families across ecological guilds.</title>
        <authorList>
            <consortium name="Lawrence Berkeley National Laboratory"/>
            <person name="Harder C.B."/>
            <person name="Miyauchi S."/>
            <person name="Viragh M."/>
            <person name="Kuo A."/>
            <person name="Thoen E."/>
            <person name="Andreopoulos B."/>
            <person name="Lu D."/>
            <person name="Skrede I."/>
            <person name="Drula E."/>
            <person name="Henrissat B."/>
            <person name="Morin E."/>
            <person name="Kohler A."/>
            <person name="Barry K."/>
            <person name="LaButti K."/>
            <person name="Morin E."/>
            <person name="Salamov A."/>
            <person name="Lipzen A."/>
            <person name="Mereny Z."/>
            <person name="Hegedus B."/>
            <person name="Baldrian P."/>
            <person name="Stursova M."/>
            <person name="Weitz H."/>
            <person name="Taylor A."/>
            <person name="Grigoriev I.V."/>
            <person name="Nagy L.G."/>
            <person name="Martin F."/>
            <person name="Kauserud H."/>
        </authorList>
    </citation>
    <scope>NUCLEOTIDE SEQUENCE</scope>
    <source>
        <strain evidence="2">CBHHK067</strain>
    </source>
</reference>